<gene>
    <name evidence="1" type="ORF">FNW17_08495</name>
</gene>
<dbReference type="EMBL" id="VJZR01000005">
    <property type="protein sequence ID" value="TRX21381.1"/>
    <property type="molecule type" value="Genomic_DNA"/>
</dbReference>
<dbReference type="OrthoDB" id="597477at2"/>
<dbReference type="AlphaFoldDB" id="A0A553CLQ0"/>
<dbReference type="Proteomes" id="UP000318585">
    <property type="component" value="Unassembled WGS sequence"/>
</dbReference>
<dbReference type="Gene3D" id="3.40.50.720">
    <property type="entry name" value="NAD(P)-binding Rossmann-like Domain"/>
    <property type="match status" value="1"/>
</dbReference>
<keyword evidence="2" id="KW-1185">Reference proteome</keyword>
<dbReference type="SUPFAM" id="SSF51735">
    <property type="entry name" value="NAD(P)-binding Rossmann-fold domains"/>
    <property type="match status" value="1"/>
</dbReference>
<comment type="caution">
    <text evidence="1">The sequence shown here is derived from an EMBL/GenBank/DDBJ whole genome shotgun (WGS) entry which is preliminary data.</text>
</comment>
<dbReference type="Pfam" id="PF13561">
    <property type="entry name" value="adh_short_C2"/>
    <property type="match status" value="1"/>
</dbReference>
<dbReference type="InterPro" id="IPR036291">
    <property type="entry name" value="NAD(P)-bd_dom_sf"/>
</dbReference>
<proteinExistence type="predicted"/>
<accession>A0A553CLQ0</accession>
<sequence>MYKTVVKFGRLDCAVNSAGIAKTLSLPTHKYPEGAWLQQININLTETWYCVKY</sequence>
<protein>
    <submittedName>
        <fullName evidence="1">SDR family oxidoreductase</fullName>
    </submittedName>
</protein>
<organism evidence="1 2">
    <name type="scientific">Flavobacterium franklandianum</name>
    <dbReference type="NCBI Taxonomy" id="2594430"/>
    <lineage>
        <taxon>Bacteria</taxon>
        <taxon>Pseudomonadati</taxon>
        <taxon>Bacteroidota</taxon>
        <taxon>Flavobacteriia</taxon>
        <taxon>Flavobacteriales</taxon>
        <taxon>Flavobacteriaceae</taxon>
        <taxon>Flavobacterium</taxon>
    </lineage>
</organism>
<reference evidence="1 2" key="1">
    <citation type="submission" date="2019-07" db="EMBL/GenBank/DDBJ databases">
        <title>Novel species of Flavobacterium.</title>
        <authorList>
            <person name="Liu Q."/>
            <person name="Xin Y.-H."/>
        </authorList>
    </citation>
    <scope>NUCLEOTIDE SEQUENCE [LARGE SCALE GENOMIC DNA]</scope>
    <source>
        <strain evidence="1 2">LB3P56</strain>
    </source>
</reference>
<name>A0A553CLQ0_9FLAO</name>
<evidence type="ECO:0000313" key="1">
    <source>
        <dbReference type="EMBL" id="TRX21381.1"/>
    </source>
</evidence>
<dbReference type="InterPro" id="IPR002347">
    <property type="entry name" value="SDR_fam"/>
</dbReference>
<evidence type="ECO:0000313" key="2">
    <source>
        <dbReference type="Proteomes" id="UP000318585"/>
    </source>
</evidence>